<evidence type="ECO:0000313" key="2">
    <source>
        <dbReference type="Proteomes" id="UP000253437"/>
    </source>
</evidence>
<dbReference type="EMBL" id="QOUW02000126">
    <property type="protein sequence ID" value="RIW05831.1"/>
    <property type="molecule type" value="Genomic_DNA"/>
</dbReference>
<organism evidence="1 2">
    <name type="scientific">Vibrio harveyi</name>
    <name type="common">Beneckea harveyi</name>
    <dbReference type="NCBI Taxonomy" id="669"/>
    <lineage>
        <taxon>Bacteria</taxon>
        <taxon>Pseudomonadati</taxon>
        <taxon>Pseudomonadota</taxon>
        <taxon>Gammaproteobacteria</taxon>
        <taxon>Vibrionales</taxon>
        <taxon>Vibrionaceae</taxon>
        <taxon>Vibrio</taxon>
    </lineage>
</organism>
<reference evidence="1 2" key="1">
    <citation type="submission" date="2018-08" db="EMBL/GenBank/DDBJ databases">
        <title>Vibrio harveyi strains pathogenic to white snook Centropomus viridis Lockington (1877) and potential probiotic bacteria.</title>
        <authorList>
            <person name="Soto-Rodriguez S."/>
            <person name="Gomez-Gil B."/>
            <person name="Lozano-Olvera R."/>
        </authorList>
    </citation>
    <scope>NUCLEOTIDE SEQUENCE [LARGE SCALE GENOMIC DNA]</scope>
    <source>
        <strain evidence="1 2">CAIM 1508</strain>
    </source>
</reference>
<proteinExistence type="predicted"/>
<accession>A0A8B3DDC6</accession>
<protein>
    <submittedName>
        <fullName evidence="1">Uncharacterized protein</fullName>
    </submittedName>
</protein>
<comment type="caution">
    <text evidence="1">The sequence shown here is derived from an EMBL/GenBank/DDBJ whole genome shotgun (WGS) entry which is preliminary data.</text>
</comment>
<gene>
    <name evidence="1" type="ORF">DS957_022340</name>
</gene>
<name>A0A8B3DDC6_VIBHA</name>
<dbReference type="RefSeq" id="WP_114092823.1">
    <property type="nucleotide sequence ID" value="NZ_QOUW02000126.1"/>
</dbReference>
<dbReference type="AlphaFoldDB" id="A0A8B3DDC6"/>
<evidence type="ECO:0000313" key="1">
    <source>
        <dbReference type="EMBL" id="RIW05831.1"/>
    </source>
</evidence>
<sequence length="433" mass="49054">MLEKQAPIKTELEELESAIVKASLDITKDRPFKFVHGPQNYFLPSMQDACELLGVKHNATTMLDKLEEAGVKRPNISSSALHEIGRNGVGKSVFKRFMSVFTQPIATSLMSPMLRFLLGKDEELERASRVSINALQWLSFSKSLNAQSSNNFRCLSSFIVERSNKQVELLERVKAASAGGNSNQSLSSSWGSWVTPLYLEHSLINEEVLNFIGELVKEELDTSQLDKHQTSVLVRCMFDIEYDFYLNLLASYEVDYVVSHGEEPKTDKRWLISKVLTRYTHKDNSHTSTRCLVAVLLEWFKEHDIDFTFTDLASCVPYQASEGTTDEVDVLIAQKNKLHKWLRSIDLPSHSALNDFLEVIAAKTGTTIDYGLGDVFSSVFAIDRALIVKSSLVNKEFGDEVDVFSIWKQCFGAYSEYYKFHCERYEGIVDNSL</sequence>
<dbReference type="Proteomes" id="UP000253437">
    <property type="component" value="Unassembled WGS sequence"/>
</dbReference>